<gene>
    <name evidence="1" type="ORF">SAMN04244559_01118</name>
</gene>
<keyword evidence="2" id="KW-1185">Reference proteome</keyword>
<evidence type="ECO:0000313" key="1">
    <source>
        <dbReference type="EMBL" id="SEH31732.1"/>
    </source>
</evidence>
<dbReference type="InterPro" id="IPR011009">
    <property type="entry name" value="Kinase-like_dom_sf"/>
</dbReference>
<dbReference type="RefSeq" id="WP_074766408.1">
    <property type="nucleotide sequence ID" value="NZ_FNWO01000004.1"/>
</dbReference>
<evidence type="ECO:0008006" key="3">
    <source>
        <dbReference type="Google" id="ProtNLM"/>
    </source>
</evidence>
<evidence type="ECO:0000313" key="2">
    <source>
        <dbReference type="Proteomes" id="UP000182983"/>
    </source>
</evidence>
<dbReference type="SUPFAM" id="SSF56112">
    <property type="entry name" value="Protein kinase-like (PK-like)"/>
    <property type="match status" value="1"/>
</dbReference>
<name>A0A1H6H9D0_MAGFU</name>
<accession>A0A1H6H9D0</accession>
<dbReference type="Proteomes" id="UP000182983">
    <property type="component" value="Unassembled WGS sequence"/>
</dbReference>
<dbReference type="OrthoDB" id="9795390at2"/>
<dbReference type="EMBL" id="FNWO01000004">
    <property type="protein sequence ID" value="SEH31732.1"/>
    <property type="molecule type" value="Genomic_DNA"/>
</dbReference>
<dbReference type="AlphaFoldDB" id="A0A1H6H9D0"/>
<sequence>MAYPSPDQYNDALQAPHLAFDDPVLRAGKVVLNDKGLPQAYGGGFAVTYAVSHARRKYAVRCFHKEARDLQDRYARIGEALSGGGGGGHFVGFDYQPNGVRVMGKAYPLVKMDWVNGIPLGIWLERNHRRKSALTPLIARLRELERHLRTRGLAHGDLQNGNILVQDGGLKLIDYDGMFAPGLAVGDGNEVGHRHFQHPTRKGEHFGPEMDRFSFIVLDLSLRALVKEPGLFRRHANGENILFSAADYLDPAQSKVFSDLRAIRSLAKDVEKFAALCTGPLAEIPTLEDFVGVPPPPPPRPQPVVPKKSPNQMLLEDLQRTPGEALPPDLLLADGEPQGPIYQPPGTVVGAAPQWLVVAGVAAQLLWLGAKMGGQAAIDVAARQIETLAHDHLPDTPPTPAALAGKALSSLKQAAGRWFGSKRG</sequence>
<protein>
    <recommendedName>
        <fullName evidence="3">Protein kinase domain-containing protein</fullName>
    </recommendedName>
</protein>
<reference evidence="2" key="1">
    <citation type="submission" date="2016-10" db="EMBL/GenBank/DDBJ databases">
        <authorList>
            <person name="Varghese N."/>
            <person name="Submissions S."/>
        </authorList>
    </citation>
    <scope>NUCLEOTIDE SEQUENCE [LARGE SCALE GENOMIC DNA]</scope>
    <source>
        <strain evidence="2">DSM 13234</strain>
    </source>
</reference>
<organism evidence="1 2">
    <name type="scientific">Magnetospirillum fulvum</name>
    <name type="common">Rhodospirillum fulvum</name>
    <dbReference type="NCBI Taxonomy" id="1082"/>
    <lineage>
        <taxon>Bacteria</taxon>
        <taxon>Pseudomonadati</taxon>
        <taxon>Pseudomonadota</taxon>
        <taxon>Alphaproteobacteria</taxon>
        <taxon>Rhodospirillales</taxon>
        <taxon>Rhodospirillaceae</taxon>
        <taxon>Magnetospirillum</taxon>
    </lineage>
</organism>
<proteinExistence type="predicted"/>